<keyword evidence="2" id="KW-0560">Oxidoreductase</keyword>
<dbReference type="Pfam" id="PF13460">
    <property type="entry name" value="NAD_binding_10"/>
    <property type="match status" value="1"/>
</dbReference>
<keyword evidence="3" id="KW-1185">Reference proteome</keyword>
<dbReference type="SUPFAM" id="SSF51735">
    <property type="entry name" value="NAD(P)-binding Rossmann-fold domains"/>
    <property type="match status" value="1"/>
</dbReference>
<reference evidence="2 3" key="1">
    <citation type="submission" date="2020-08" db="EMBL/GenBank/DDBJ databases">
        <title>Genomic Encyclopedia of Type Strains, Phase IV (KMG-IV): sequencing the most valuable type-strain genomes for metagenomic binning, comparative biology and taxonomic classification.</title>
        <authorList>
            <person name="Goeker M."/>
        </authorList>
    </citation>
    <scope>NUCLEOTIDE SEQUENCE [LARGE SCALE GENOMIC DNA]</scope>
    <source>
        <strain evidence="2 3">DSM 27165</strain>
    </source>
</reference>
<dbReference type="InterPro" id="IPR036291">
    <property type="entry name" value="NAD(P)-bd_dom_sf"/>
</dbReference>
<dbReference type="PANTHER" id="PTHR12126">
    <property type="entry name" value="NADH-UBIQUINONE OXIDOREDUCTASE 39 KDA SUBUNIT-RELATED"/>
    <property type="match status" value="1"/>
</dbReference>
<organism evidence="2 3">
    <name type="scientific">Chitinivorax tropicus</name>
    <dbReference type="NCBI Taxonomy" id="714531"/>
    <lineage>
        <taxon>Bacteria</taxon>
        <taxon>Pseudomonadati</taxon>
        <taxon>Pseudomonadota</taxon>
        <taxon>Betaproteobacteria</taxon>
        <taxon>Chitinivorax</taxon>
    </lineage>
</organism>
<name>A0A840MRK2_9PROT</name>
<dbReference type="EMBL" id="JACHHY010000012">
    <property type="protein sequence ID" value="MBB5018863.1"/>
    <property type="molecule type" value="Genomic_DNA"/>
</dbReference>
<feature type="domain" description="NAD(P)-binding" evidence="1">
    <location>
        <begin position="8"/>
        <end position="150"/>
    </location>
</feature>
<evidence type="ECO:0000313" key="2">
    <source>
        <dbReference type="EMBL" id="MBB5018863.1"/>
    </source>
</evidence>
<comment type="caution">
    <text evidence="2">The sequence shown here is derived from an EMBL/GenBank/DDBJ whole genome shotgun (WGS) entry which is preliminary data.</text>
</comment>
<protein>
    <submittedName>
        <fullName evidence="2">NADH dehydrogenase</fullName>
        <ecNumber evidence="2">1.6.99.3</ecNumber>
    </submittedName>
</protein>
<dbReference type="EC" id="1.6.99.3" evidence="2"/>
<dbReference type="Proteomes" id="UP000575898">
    <property type="component" value="Unassembled WGS sequence"/>
</dbReference>
<dbReference type="GO" id="GO:0016491">
    <property type="term" value="F:oxidoreductase activity"/>
    <property type="evidence" value="ECO:0007669"/>
    <property type="project" value="UniProtKB-KW"/>
</dbReference>
<evidence type="ECO:0000313" key="3">
    <source>
        <dbReference type="Proteomes" id="UP000575898"/>
    </source>
</evidence>
<evidence type="ECO:0000259" key="1">
    <source>
        <dbReference type="Pfam" id="PF13460"/>
    </source>
</evidence>
<proteinExistence type="predicted"/>
<gene>
    <name evidence="2" type="ORF">HNQ59_002160</name>
</gene>
<dbReference type="PANTHER" id="PTHR12126:SF11">
    <property type="entry name" value="NADH DEHYDROGENASE [UBIQUINONE] 1 ALPHA SUBCOMPLEX SUBUNIT 9, MITOCHONDRIAL"/>
    <property type="match status" value="1"/>
</dbReference>
<dbReference type="Gene3D" id="3.40.50.720">
    <property type="entry name" value="NAD(P)-binding Rossmann-like Domain"/>
    <property type="match status" value="1"/>
</dbReference>
<dbReference type="InterPro" id="IPR051207">
    <property type="entry name" value="ComplexI_NDUFA9_subunit"/>
</dbReference>
<sequence length="314" mass="34261">MATVLIIGGSGFLGHLVAAALVKQGHSVIVPTRRYQQQKGNLLVLPNLSLLEADVNDPSQLRLLVQASDVIINLVGILQGDEAAFQRAHVDLPSQLVTAMQQAGKRRLIHISAVGADEQAPSRYLRSKGRGEQVVRQSGLDYTILRPSVIFGEGDRFLTMFAKLQSLFPVMPLACPHARFQPIWVMDVVQAICRCLDLPATFNQTLALGGPRQYTLRELVAYVGQLTGHRRPILGLTGALATVQAWMLEKAPGQLMSRDNLASMSVPNVVEGPFPSVLGFVPTALEAIAPFYLSNAAPRQRFDRFRANHANSDN</sequence>
<dbReference type="GO" id="GO:0044877">
    <property type="term" value="F:protein-containing complex binding"/>
    <property type="evidence" value="ECO:0007669"/>
    <property type="project" value="TreeGrafter"/>
</dbReference>
<dbReference type="CDD" id="cd05271">
    <property type="entry name" value="NDUFA9_like_SDR_a"/>
    <property type="match status" value="1"/>
</dbReference>
<dbReference type="RefSeq" id="WP_343074242.1">
    <property type="nucleotide sequence ID" value="NZ_JACHHY010000012.1"/>
</dbReference>
<dbReference type="AlphaFoldDB" id="A0A840MRK2"/>
<accession>A0A840MRK2</accession>
<dbReference type="InterPro" id="IPR016040">
    <property type="entry name" value="NAD(P)-bd_dom"/>
</dbReference>